<comment type="catalytic activity">
    <reaction evidence="1">
        <text>ATP + protein L-histidine = ADP + protein N-phospho-L-histidine.</text>
        <dbReference type="EC" id="2.7.13.3"/>
    </reaction>
</comment>
<evidence type="ECO:0000256" key="8">
    <source>
        <dbReference type="ARBA" id="ARBA00022989"/>
    </source>
</evidence>
<organism evidence="15 16">
    <name type="scientific">Phytoactinopolyspora mesophila</name>
    <dbReference type="NCBI Taxonomy" id="2650750"/>
    <lineage>
        <taxon>Bacteria</taxon>
        <taxon>Bacillati</taxon>
        <taxon>Actinomycetota</taxon>
        <taxon>Actinomycetes</taxon>
        <taxon>Jiangellales</taxon>
        <taxon>Jiangellaceae</taxon>
        <taxon>Phytoactinopolyspora</taxon>
    </lineage>
</organism>
<comment type="caution">
    <text evidence="15">The sequence shown here is derived from an EMBL/GenBank/DDBJ whole genome shotgun (WGS) entry which is preliminary data.</text>
</comment>
<evidence type="ECO:0000256" key="10">
    <source>
        <dbReference type="ARBA" id="ARBA00023136"/>
    </source>
</evidence>
<dbReference type="InterPro" id="IPR004358">
    <property type="entry name" value="Sig_transdc_His_kin-like_C"/>
</dbReference>
<proteinExistence type="predicted"/>
<keyword evidence="8 11" id="KW-1133">Transmembrane helix</keyword>
<keyword evidence="6 11" id="KW-0812">Transmembrane</keyword>
<dbReference type="PRINTS" id="PR00344">
    <property type="entry name" value="BCTRLSENSOR"/>
</dbReference>
<dbReference type="InterPro" id="IPR003594">
    <property type="entry name" value="HATPase_dom"/>
</dbReference>
<accession>A0A7K3M4X3</accession>
<keyword evidence="16" id="KW-1185">Reference proteome</keyword>
<feature type="chain" id="PRO_5029832301" description="histidine kinase" evidence="12">
    <location>
        <begin position="22"/>
        <end position="470"/>
    </location>
</feature>
<evidence type="ECO:0000256" key="5">
    <source>
        <dbReference type="ARBA" id="ARBA00022679"/>
    </source>
</evidence>
<sequence>MTLRTRLVLLASAAVALAVLAASVAAWFLIRGTLMDEVDQRLLERTPSLDRIADGTVRISEEPAAGEIEEIEKVEGGPLMLLQGQPIGVQRVAPDGTVLTAAPPGDLPLDLHPDERGIVDGETGDPLLWTATVDGASYRVMSAPLDDESFLRLVHPLEDVENALTRMAWLLVGVAGVGVAIAGGAGWVIVRAGLRPVDRLTEAAEQVAATNDLAHRIDTVGHKRDEVARLARSVNTMLAALDDARTEQRQLVENAGHELRTPLATLRNDIGVLIRAEQHPERELDAKDRADLLRDLDLEAAALSDMVAELVDLARGEVEPEPLLETDLRALVDRAIARTRRIDPRATIDIRGASFEATVRPAMLERAIANLLRNAVQVSDDAGLVEVNLAECDGWATVRVLDRGPGIAEHDLPRLFERFYRGDSARGRHGSGLGLAIVAQAAEQHGGSADAANRDGGGAVFTLRIPARQG</sequence>
<evidence type="ECO:0000256" key="4">
    <source>
        <dbReference type="ARBA" id="ARBA00022553"/>
    </source>
</evidence>
<keyword evidence="12" id="KW-0732">Signal</keyword>
<evidence type="ECO:0000256" key="9">
    <source>
        <dbReference type="ARBA" id="ARBA00023012"/>
    </source>
</evidence>
<evidence type="ECO:0000313" key="15">
    <source>
        <dbReference type="EMBL" id="NDL58296.1"/>
    </source>
</evidence>
<dbReference type="SMART" id="SM00388">
    <property type="entry name" value="HisKA"/>
    <property type="match status" value="1"/>
</dbReference>
<gene>
    <name evidence="15" type="ORF">F7O44_14570</name>
</gene>
<dbReference type="Pfam" id="PF02518">
    <property type="entry name" value="HATPase_c"/>
    <property type="match status" value="1"/>
</dbReference>
<evidence type="ECO:0000259" key="13">
    <source>
        <dbReference type="PROSITE" id="PS50109"/>
    </source>
</evidence>
<dbReference type="Pfam" id="PF00672">
    <property type="entry name" value="HAMP"/>
    <property type="match status" value="1"/>
</dbReference>
<feature type="transmembrane region" description="Helical" evidence="11">
    <location>
        <begin position="167"/>
        <end position="190"/>
    </location>
</feature>
<comment type="subcellular location">
    <subcellularLocation>
        <location evidence="2">Cell membrane</location>
    </subcellularLocation>
</comment>
<dbReference type="InterPro" id="IPR050428">
    <property type="entry name" value="TCS_sensor_his_kinase"/>
</dbReference>
<evidence type="ECO:0000259" key="14">
    <source>
        <dbReference type="PROSITE" id="PS50885"/>
    </source>
</evidence>
<dbReference type="InterPro" id="IPR005467">
    <property type="entry name" value="His_kinase_dom"/>
</dbReference>
<evidence type="ECO:0000256" key="11">
    <source>
        <dbReference type="SAM" id="Phobius"/>
    </source>
</evidence>
<dbReference type="SMART" id="SM00387">
    <property type="entry name" value="HATPase_c"/>
    <property type="match status" value="1"/>
</dbReference>
<dbReference type="PROSITE" id="PS50109">
    <property type="entry name" value="HIS_KIN"/>
    <property type="match status" value="1"/>
</dbReference>
<dbReference type="EMBL" id="WLZY01000004">
    <property type="protein sequence ID" value="NDL58296.1"/>
    <property type="molecule type" value="Genomic_DNA"/>
</dbReference>
<dbReference type="CDD" id="cd00082">
    <property type="entry name" value="HisKA"/>
    <property type="match status" value="1"/>
</dbReference>
<dbReference type="GO" id="GO:0005886">
    <property type="term" value="C:plasma membrane"/>
    <property type="evidence" value="ECO:0007669"/>
    <property type="project" value="UniProtKB-SubCell"/>
</dbReference>
<dbReference type="Gene3D" id="1.10.287.130">
    <property type="match status" value="1"/>
</dbReference>
<name>A0A7K3M4X3_9ACTN</name>
<evidence type="ECO:0000256" key="12">
    <source>
        <dbReference type="SAM" id="SignalP"/>
    </source>
</evidence>
<dbReference type="PROSITE" id="PS50885">
    <property type="entry name" value="HAMP"/>
    <property type="match status" value="1"/>
</dbReference>
<dbReference type="RefSeq" id="WP_162450958.1">
    <property type="nucleotide sequence ID" value="NZ_WLZY01000004.1"/>
</dbReference>
<dbReference type="CDD" id="cd00075">
    <property type="entry name" value="HATPase"/>
    <property type="match status" value="1"/>
</dbReference>
<dbReference type="SMART" id="SM00304">
    <property type="entry name" value="HAMP"/>
    <property type="match status" value="1"/>
</dbReference>
<dbReference type="SUPFAM" id="SSF55874">
    <property type="entry name" value="ATPase domain of HSP90 chaperone/DNA topoisomerase II/histidine kinase"/>
    <property type="match status" value="1"/>
</dbReference>
<keyword evidence="9" id="KW-0902">Two-component regulatory system</keyword>
<protein>
    <recommendedName>
        <fullName evidence="3">histidine kinase</fullName>
        <ecNumber evidence="3">2.7.13.3</ecNumber>
    </recommendedName>
</protein>
<dbReference type="EC" id="2.7.13.3" evidence="3"/>
<dbReference type="Gene3D" id="3.30.565.10">
    <property type="entry name" value="Histidine kinase-like ATPase, C-terminal domain"/>
    <property type="match status" value="1"/>
</dbReference>
<dbReference type="InterPro" id="IPR003661">
    <property type="entry name" value="HisK_dim/P_dom"/>
</dbReference>
<dbReference type="SUPFAM" id="SSF47384">
    <property type="entry name" value="Homodimeric domain of signal transducing histidine kinase"/>
    <property type="match status" value="1"/>
</dbReference>
<keyword evidence="10 11" id="KW-0472">Membrane</keyword>
<dbReference type="Pfam" id="PF00512">
    <property type="entry name" value="HisKA"/>
    <property type="match status" value="1"/>
</dbReference>
<evidence type="ECO:0000256" key="2">
    <source>
        <dbReference type="ARBA" id="ARBA00004236"/>
    </source>
</evidence>
<dbReference type="Gene3D" id="6.10.340.10">
    <property type="match status" value="1"/>
</dbReference>
<dbReference type="PANTHER" id="PTHR45436">
    <property type="entry name" value="SENSOR HISTIDINE KINASE YKOH"/>
    <property type="match status" value="1"/>
</dbReference>
<reference evidence="15 16" key="1">
    <citation type="submission" date="2019-11" db="EMBL/GenBank/DDBJ databases">
        <authorList>
            <person name="Li X.-J."/>
            <person name="Feng X.-M."/>
        </authorList>
    </citation>
    <scope>NUCLEOTIDE SEQUENCE [LARGE SCALE GENOMIC DNA]</scope>
    <source>
        <strain evidence="15 16">XMNu-373</strain>
    </source>
</reference>
<keyword evidence="5" id="KW-0808">Transferase</keyword>
<dbReference type="PANTHER" id="PTHR45436:SF5">
    <property type="entry name" value="SENSOR HISTIDINE KINASE TRCS"/>
    <property type="match status" value="1"/>
</dbReference>
<evidence type="ECO:0000256" key="1">
    <source>
        <dbReference type="ARBA" id="ARBA00000085"/>
    </source>
</evidence>
<keyword evidence="4" id="KW-0597">Phosphoprotein</keyword>
<evidence type="ECO:0000256" key="3">
    <source>
        <dbReference type="ARBA" id="ARBA00012438"/>
    </source>
</evidence>
<dbReference type="Proteomes" id="UP000460435">
    <property type="component" value="Unassembled WGS sequence"/>
</dbReference>
<evidence type="ECO:0000313" key="16">
    <source>
        <dbReference type="Proteomes" id="UP000460435"/>
    </source>
</evidence>
<dbReference type="GO" id="GO:0000155">
    <property type="term" value="F:phosphorelay sensor kinase activity"/>
    <property type="evidence" value="ECO:0007669"/>
    <property type="project" value="InterPro"/>
</dbReference>
<evidence type="ECO:0000256" key="6">
    <source>
        <dbReference type="ARBA" id="ARBA00022692"/>
    </source>
</evidence>
<dbReference type="AlphaFoldDB" id="A0A7K3M4X3"/>
<evidence type="ECO:0000256" key="7">
    <source>
        <dbReference type="ARBA" id="ARBA00022777"/>
    </source>
</evidence>
<dbReference type="InterPro" id="IPR036097">
    <property type="entry name" value="HisK_dim/P_sf"/>
</dbReference>
<dbReference type="InterPro" id="IPR036890">
    <property type="entry name" value="HATPase_C_sf"/>
</dbReference>
<dbReference type="InterPro" id="IPR003660">
    <property type="entry name" value="HAMP_dom"/>
</dbReference>
<dbReference type="CDD" id="cd06225">
    <property type="entry name" value="HAMP"/>
    <property type="match status" value="1"/>
</dbReference>
<feature type="domain" description="Histidine kinase" evidence="13">
    <location>
        <begin position="254"/>
        <end position="469"/>
    </location>
</feature>
<feature type="domain" description="HAMP" evidence="14">
    <location>
        <begin position="191"/>
        <end position="246"/>
    </location>
</feature>
<feature type="signal peptide" evidence="12">
    <location>
        <begin position="1"/>
        <end position="21"/>
    </location>
</feature>
<keyword evidence="7" id="KW-0418">Kinase</keyword>
<dbReference type="SUPFAM" id="SSF158472">
    <property type="entry name" value="HAMP domain-like"/>
    <property type="match status" value="1"/>
</dbReference>